<dbReference type="EMBL" id="JAIZAY010000005">
    <property type="protein sequence ID" value="KAJ8041248.1"/>
    <property type="molecule type" value="Genomic_DNA"/>
</dbReference>
<dbReference type="Proteomes" id="UP001152320">
    <property type="component" value="Chromosome 5"/>
</dbReference>
<dbReference type="GO" id="GO:0005509">
    <property type="term" value="F:calcium ion binding"/>
    <property type="evidence" value="ECO:0007669"/>
    <property type="project" value="InterPro"/>
</dbReference>
<organism evidence="5 6">
    <name type="scientific">Holothuria leucospilota</name>
    <name type="common">Black long sea cucumber</name>
    <name type="synonym">Mertensiothuria leucospilota</name>
    <dbReference type="NCBI Taxonomy" id="206669"/>
    <lineage>
        <taxon>Eukaryota</taxon>
        <taxon>Metazoa</taxon>
        <taxon>Echinodermata</taxon>
        <taxon>Eleutherozoa</taxon>
        <taxon>Echinozoa</taxon>
        <taxon>Holothuroidea</taxon>
        <taxon>Aspidochirotacea</taxon>
        <taxon>Aspidochirotida</taxon>
        <taxon>Holothuriidae</taxon>
        <taxon>Holothuria</taxon>
    </lineage>
</organism>
<keyword evidence="6" id="KW-1185">Reference proteome</keyword>
<dbReference type="SUPFAM" id="SSF47473">
    <property type="entry name" value="EF-hand"/>
    <property type="match status" value="1"/>
</dbReference>
<sequence length="335" mass="38764">MRTTKFLILCYFSLIVMAVGAPRNPRPCAPNCTKSKEGKTGERKRNRDRQREKSVNEGQVVETTFDDTEIRTEEKEMERFIALDSNGDEFITKKEFKSNTEKGNTGRIFQLADLDKDKKISKEEFLQHYRNFTTPLGNCGSFSMNRCAREFNLTVEETILATGLTTSSNDIFCAALQSYVNCIALEKHLCPELEQYAQRIKRTSTAYRNGGVCPNMDTSKFNAQVPRHSRGQQTDFVAGETRRRSRVSREKRGTNRKTIAHQQCLRNKFAPCHDEFFETLDHMTNRCELIKEYRCCIRRTTKRCRGDKTYVKKIISGLKFIRKAHLEADVCRLKT</sequence>
<feature type="compositionally biased region" description="Basic and acidic residues" evidence="2">
    <location>
        <begin position="34"/>
        <end position="55"/>
    </location>
</feature>
<feature type="domain" description="EF-hand" evidence="4">
    <location>
        <begin position="100"/>
        <end position="135"/>
    </location>
</feature>
<protein>
    <recommendedName>
        <fullName evidence="4">EF-hand domain-containing protein</fullName>
    </recommendedName>
</protein>
<feature type="chain" id="PRO_5040285616" description="EF-hand domain-containing protein" evidence="3">
    <location>
        <begin position="19"/>
        <end position="335"/>
    </location>
</feature>
<dbReference type="Gene3D" id="1.10.238.10">
    <property type="entry name" value="EF-hand"/>
    <property type="match status" value="1"/>
</dbReference>
<proteinExistence type="predicted"/>
<reference evidence="5" key="1">
    <citation type="submission" date="2021-10" db="EMBL/GenBank/DDBJ databases">
        <title>Tropical sea cucumber genome reveals ecological adaptation and Cuvierian tubules defense mechanism.</title>
        <authorList>
            <person name="Chen T."/>
        </authorList>
    </citation>
    <scope>NUCLEOTIDE SEQUENCE</scope>
    <source>
        <strain evidence="5">Nanhai2018</strain>
        <tissue evidence="5">Muscle</tissue>
    </source>
</reference>
<feature type="region of interest" description="Disordered" evidence="2">
    <location>
        <begin position="23"/>
        <end position="58"/>
    </location>
</feature>
<accession>A0A9Q1HDF9</accession>
<evidence type="ECO:0000256" key="1">
    <source>
        <dbReference type="ARBA" id="ARBA00022837"/>
    </source>
</evidence>
<keyword evidence="3" id="KW-0732">Signal</keyword>
<gene>
    <name evidence="5" type="ORF">HOLleu_12013</name>
</gene>
<dbReference type="CDD" id="cd00051">
    <property type="entry name" value="EFh"/>
    <property type="match status" value="1"/>
</dbReference>
<evidence type="ECO:0000313" key="5">
    <source>
        <dbReference type="EMBL" id="KAJ8041248.1"/>
    </source>
</evidence>
<keyword evidence="1" id="KW-0106">Calcium</keyword>
<evidence type="ECO:0000256" key="3">
    <source>
        <dbReference type="SAM" id="SignalP"/>
    </source>
</evidence>
<dbReference type="OrthoDB" id="26525at2759"/>
<dbReference type="InterPro" id="IPR018247">
    <property type="entry name" value="EF_Hand_1_Ca_BS"/>
</dbReference>
<dbReference type="AlphaFoldDB" id="A0A9Q1HDF9"/>
<feature type="signal peptide" evidence="3">
    <location>
        <begin position="1"/>
        <end position="18"/>
    </location>
</feature>
<name>A0A9Q1HDF9_HOLLE</name>
<dbReference type="PROSITE" id="PS50222">
    <property type="entry name" value="EF_HAND_2"/>
    <property type="match status" value="1"/>
</dbReference>
<evidence type="ECO:0000256" key="2">
    <source>
        <dbReference type="SAM" id="MobiDB-lite"/>
    </source>
</evidence>
<evidence type="ECO:0000313" key="6">
    <source>
        <dbReference type="Proteomes" id="UP001152320"/>
    </source>
</evidence>
<evidence type="ECO:0000259" key="4">
    <source>
        <dbReference type="PROSITE" id="PS50222"/>
    </source>
</evidence>
<dbReference type="PROSITE" id="PS00018">
    <property type="entry name" value="EF_HAND_1"/>
    <property type="match status" value="1"/>
</dbReference>
<comment type="caution">
    <text evidence="5">The sequence shown here is derived from an EMBL/GenBank/DDBJ whole genome shotgun (WGS) entry which is preliminary data.</text>
</comment>
<dbReference type="InterPro" id="IPR002048">
    <property type="entry name" value="EF_hand_dom"/>
</dbReference>
<dbReference type="InterPro" id="IPR011992">
    <property type="entry name" value="EF-hand-dom_pair"/>
</dbReference>